<gene>
    <name evidence="4" type="primary">20198153</name>
    <name evidence="3" type="ORF">HELRODRAFT_159083</name>
</gene>
<organism evidence="4 5">
    <name type="scientific">Helobdella robusta</name>
    <name type="common">Californian leech</name>
    <dbReference type="NCBI Taxonomy" id="6412"/>
    <lineage>
        <taxon>Eukaryota</taxon>
        <taxon>Metazoa</taxon>
        <taxon>Spiralia</taxon>
        <taxon>Lophotrochozoa</taxon>
        <taxon>Annelida</taxon>
        <taxon>Clitellata</taxon>
        <taxon>Hirudinea</taxon>
        <taxon>Rhynchobdellida</taxon>
        <taxon>Glossiphoniidae</taxon>
        <taxon>Helobdella</taxon>
    </lineage>
</organism>
<dbReference type="RefSeq" id="XP_009009247.1">
    <property type="nucleotide sequence ID" value="XM_009010999.1"/>
</dbReference>
<keyword evidence="2" id="KW-0472">Membrane</keyword>
<feature type="transmembrane region" description="Helical" evidence="2">
    <location>
        <begin position="119"/>
        <end position="141"/>
    </location>
</feature>
<dbReference type="CTD" id="20198153"/>
<dbReference type="EMBL" id="KB095811">
    <property type="protein sequence ID" value="ESO12527.1"/>
    <property type="molecule type" value="Genomic_DNA"/>
</dbReference>
<dbReference type="KEGG" id="hro:HELRODRAFT_159083"/>
<sequence>MALQRGRNGERHAPKIDDAAKQISTKRKTKKEHENFYVGIKQKLSNSYELSSDNNKNIFQIGDFDDVNDPLENENDLVINNIITNHGRISLSDVNASNEERVEKWKNTSAANVPLRNEIMLAVIILSVLATAIFILAVILLRL</sequence>
<name>T1ENK3_HELRO</name>
<evidence type="ECO:0000313" key="3">
    <source>
        <dbReference type="EMBL" id="ESO12527.1"/>
    </source>
</evidence>
<reference evidence="3 5" key="2">
    <citation type="journal article" date="2013" name="Nature">
        <title>Insights into bilaterian evolution from three spiralian genomes.</title>
        <authorList>
            <person name="Simakov O."/>
            <person name="Marletaz F."/>
            <person name="Cho S.J."/>
            <person name="Edsinger-Gonzales E."/>
            <person name="Havlak P."/>
            <person name="Hellsten U."/>
            <person name="Kuo D.H."/>
            <person name="Larsson T."/>
            <person name="Lv J."/>
            <person name="Arendt D."/>
            <person name="Savage R."/>
            <person name="Osoegawa K."/>
            <person name="de Jong P."/>
            <person name="Grimwood J."/>
            <person name="Chapman J.A."/>
            <person name="Shapiro H."/>
            <person name="Aerts A."/>
            <person name="Otillar R.P."/>
            <person name="Terry A.Y."/>
            <person name="Boore J.L."/>
            <person name="Grigoriev I.V."/>
            <person name="Lindberg D.R."/>
            <person name="Seaver E.C."/>
            <person name="Weisblat D.A."/>
            <person name="Putnam N.H."/>
            <person name="Rokhsar D.S."/>
        </authorList>
    </citation>
    <scope>NUCLEOTIDE SEQUENCE</scope>
</reference>
<dbReference type="EnsemblMetazoa" id="HelroT159083">
    <property type="protein sequence ID" value="HelroP159083"/>
    <property type="gene ID" value="HelroG159083"/>
</dbReference>
<feature type="compositionally biased region" description="Basic and acidic residues" evidence="1">
    <location>
        <begin position="7"/>
        <end position="20"/>
    </location>
</feature>
<accession>T1ENK3</accession>
<evidence type="ECO:0000313" key="4">
    <source>
        <dbReference type="EnsemblMetazoa" id="HelroP159083"/>
    </source>
</evidence>
<keyword evidence="2" id="KW-1133">Transmembrane helix</keyword>
<dbReference type="Proteomes" id="UP000015101">
    <property type="component" value="Unassembled WGS sequence"/>
</dbReference>
<dbReference type="InParanoid" id="T1ENK3"/>
<reference evidence="4" key="3">
    <citation type="submission" date="2015-06" db="UniProtKB">
        <authorList>
            <consortium name="EnsemblMetazoa"/>
        </authorList>
    </citation>
    <scope>IDENTIFICATION</scope>
</reference>
<dbReference type="EMBL" id="AMQM01000185">
    <property type="status" value="NOT_ANNOTATED_CDS"/>
    <property type="molecule type" value="Genomic_DNA"/>
</dbReference>
<evidence type="ECO:0000256" key="2">
    <source>
        <dbReference type="SAM" id="Phobius"/>
    </source>
</evidence>
<evidence type="ECO:0000313" key="5">
    <source>
        <dbReference type="Proteomes" id="UP000015101"/>
    </source>
</evidence>
<evidence type="ECO:0000256" key="1">
    <source>
        <dbReference type="SAM" id="MobiDB-lite"/>
    </source>
</evidence>
<keyword evidence="2" id="KW-0812">Transmembrane</keyword>
<keyword evidence="5" id="KW-1185">Reference proteome</keyword>
<protein>
    <submittedName>
        <fullName evidence="3 4">Uncharacterized protein</fullName>
    </submittedName>
</protein>
<dbReference type="GeneID" id="20198153"/>
<dbReference type="AlphaFoldDB" id="T1ENK3"/>
<dbReference type="HOGENOM" id="CLU_1808269_0_0_1"/>
<reference evidence="5" key="1">
    <citation type="submission" date="2012-12" db="EMBL/GenBank/DDBJ databases">
        <authorList>
            <person name="Hellsten U."/>
            <person name="Grimwood J."/>
            <person name="Chapman J.A."/>
            <person name="Shapiro H."/>
            <person name="Aerts A."/>
            <person name="Otillar R.P."/>
            <person name="Terry A.Y."/>
            <person name="Boore J.L."/>
            <person name="Simakov O."/>
            <person name="Marletaz F."/>
            <person name="Cho S.-J."/>
            <person name="Edsinger-Gonzales E."/>
            <person name="Havlak P."/>
            <person name="Kuo D.-H."/>
            <person name="Larsson T."/>
            <person name="Lv J."/>
            <person name="Arendt D."/>
            <person name="Savage R."/>
            <person name="Osoegawa K."/>
            <person name="de Jong P."/>
            <person name="Lindberg D.R."/>
            <person name="Seaver E.C."/>
            <person name="Weisblat D.A."/>
            <person name="Putnam N.H."/>
            <person name="Grigoriev I.V."/>
            <person name="Rokhsar D.S."/>
        </authorList>
    </citation>
    <scope>NUCLEOTIDE SEQUENCE</scope>
</reference>
<proteinExistence type="predicted"/>
<feature type="region of interest" description="Disordered" evidence="1">
    <location>
        <begin position="1"/>
        <end position="30"/>
    </location>
</feature>